<dbReference type="Gene3D" id="3.40.250.10">
    <property type="entry name" value="Rhodanese-like domain"/>
    <property type="match status" value="1"/>
</dbReference>
<dbReference type="PANTHER" id="PTHR42709">
    <property type="entry name" value="ALKALINE PHOSPHATASE LIKE PROTEIN"/>
    <property type="match status" value="1"/>
</dbReference>
<evidence type="ECO:0000256" key="2">
    <source>
        <dbReference type="ARBA" id="ARBA00022475"/>
    </source>
</evidence>
<dbReference type="InterPro" id="IPR036873">
    <property type="entry name" value="Rhodanese-like_dom_sf"/>
</dbReference>
<feature type="transmembrane region" description="Helical" evidence="6">
    <location>
        <begin position="50"/>
        <end position="74"/>
    </location>
</feature>
<reference evidence="8 9" key="1">
    <citation type="submission" date="2024-02" db="EMBL/GenBank/DDBJ databases">
        <title>Genome sequence of Aquincola sp. MAHUQ-54.</title>
        <authorList>
            <person name="Huq M.A."/>
        </authorList>
    </citation>
    <scope>NUCLEOTIDE SEQUENCE [LARGE SCALE GENOMIC DNA]</scope>
    <source>
        <strain evidence="8 9">MAHUQ-54</strain>
    </source>
</reference>
<evidence type="ECO:0000256" key="5">
    <source>
        <dbReference type="ARBA" id="ARBA00023136"/>
    </source>
</evidence>
<evidence type="ECO:0000256" key="4">
    <source>
        <dbReference type="ARBA" id="ARBA00022989"/>
    </source>
</evidence>
<dbReference type="RefSeq" id="WP_332289385.1">
    <property type="nucleotide sequence ID" value="NZ_JAZIBG010000024.1"/>
</dbReference>
<organism evidence="8 9">
    <name type="scientific">Aquincola agrisoli</name>
    <dbReference type="NCBI Taxonomy" id="3119538"/>
    <lineage>
        <taxon>Bacteria</taxon>
        <taxon>Pseudomonadati</taxon>
        <taxon>Pseudomonadota</taxon>
        <taxon>Betaproteobacteria</taxon>
        <taxon>Burkholderiales</taxon>
        <taxon>Sphaerotilaceae</taxon>
        <taxon>Aquincola</taxon>
    </lineage>
</organism>
<evidence type="ECO:0000256" key="3">
    <source>
        <dbReference type="ARBA" id="ARBA00022692"/>
    </source>
</evidence>
<evidence type="ECO:0000313" key="8">
    <source>
        <dbReference type="EMBL" id="MEF7614409.1"/>
    </source>
</evidence>
<dbReference type="EMBL" id="JAZIBG010000024">
    <property type="protein sequence ID" value="MEF7614409.1"/>
    <property type="molecule type" value="Genomic_DNA"/>
</dbReference>
<comment type="subcellular location">
    <subcellularLocation>
        <location evidence="1">Cell membrane</location>
        <topology evidence="1">Multi-pass membrane protein</topology>
    </subcellularLocation>
</comment>
<feature type="transmembrane region" description="Helical" evidence="6">
    <location>
        <begin position="12"/>
        <end position="38"/>
    </location>
</feature>
<keyword evidence="4 6" id="KW-1133">Transmembrane helix</keyword>
<keyword evidence="9" id="KW-1185">Reference proteome</keyword>
<dbReference type="PROSITE" id="PS50206">
    <property type="entry name" value="RHODANESE_3"/>
    <property type="match status" value="1"/>
</dbReference>
<dbReference type="InterPro" id="IPR008020">
    <property type="entry name" value="G8P"/>
</dbReference>
<dbReference type="InterPro" id="IPR051311">
    <property type="entry name" value="DedA_domain"/>
</dbReference>
<dbReference type="AlphaFoldDB" id="A0AAW9Q569"/>
<dbReference type="GO" id="GO:0005886">
    <property type="term" value="C:plasma membrane"/>
    <property type="evidence" value="ECO:0007669"/>
    <property type="project" value="UniProtKB-SubCell"/>
</dbReference>
<accession>A0AAW9Q569</accession>
<keyword evidence="2" id="KW-1003">Cell membrane</keyword>
<dbReference type="Proteomes" id="UP001336250">
    <property type="component" value="Unassembled WGS sequence"/>
</dbReference>
<dbReference type="Pfam" id="PF00581">
    <property type="entry name" value="Rhodanese"/>
    <property type="match status" value="1"/>
</dbReference>
<dbReference type="SMART" id="SM00450">
    <property type="entry name" value="RHOD"/>
    <property type="match status" value="1"/>
</dbReference>
<gene>
    <name evidence="8" type="ORF">V4F39_10860</name>
</gene>
<feature type="transmembrane region" description="Helical" evidence="6">
    <location>
        <begin position="167"/>
        <end position="193"/>
    </location>
</feature>
<keyword evidence="3 6" id="KW-0812">Transmembrane</keyword>
<dbReference type="InterPro" id="IPR001763">
    <property type="entry name" value="Rhodanese-like_dom"/>
</dbReference>
<dbReference type="SUPFAM" id="SSF52821">
    <property type="entry name" value="Rhodanese/Cell cycle control phosphatase"/>
    <property type="match status" value="1"/>
</dbReference>
<comment type="caution">
    <text evidence="8">The sequence shown here is derived from an EMBL/GenBank/DDBJ whole genome shotgun (WGS) entry which is preliminary data.</text>
</comment>
<evidence type="ECO:0000313" key="9">
    <source>
        <dbReference type="Proteomes" id="UP001336250"/>
    </source>
</evidence>
<dbReference type="Pfam" id="PF05356">
    <property type="entry name" value="Phage_Coat_B"/>
    <property type="match status" value="1"/>
</dbReference>
<name>A0AAW9Q569_9BURK</name>
<evidence type="ECO:0000256" key="6">
    <source>
        <dbReference type="SAM" id="Phobius"/>
    </source>
</evidence>
<evidence type="ECO:0000256" key="1">
    <source>
        <dbReference type="ARBA" id="ARBA00004651"/>
    </source>
</evidence>
<keyword evidence="5 6" id="KW-0472">Membrane</keyword>
<proteinExistence type="predicted"/>
<dbReference type="InterPro" id="IPR032816">
    <property type="entry name" value="VTT_dom"/>
</dbReference>
<feature type="transmembrane region" description="Helical" evidence="6">
    <location>
        <begin position="139"/>
        <end position="161"/>
    </location>
</feature>
<dbReference type="PANTHER" id="PTHR42709:SF6">
    <property type="entry name" value="UNDECAPRENYL PHOSPHATE TRANSPORTER A"/>
    <property type="match status" value="1"/>
</dbReference>
<evidence type="ECO:0000259" key="7">
    <source>
        <dbReference type="PROSITE" id="PS50206"/>
    </source>
</evidence>
<sequence>MQALMTLLVEHGVLIVFAVTMAARAGVPVPAAPLLVAAGGVAMHSPQPAAVAWTLALLVAIAANVAGDGVWFYAGRRHGHRIMGLLCRLSLSPDSCVRQSEDLMTRWGGGALVAAKFVPGVSVVAAPMAGALGMSVPRFVAYDVLAGAIWSALFLGLGAVFSREVEAVIAALADAGLAAGALLLAVVAAFAGWRWLRRQRFLRSLAMQRISVDELKSLVDSAQASPGAGAERAAPMIIDVRSNGVAQIDGRRIPGASAVALAEIERHAARLPRDRDIVLYCNCPNEASAALAAQRLARQGFSRVRPLAGGLDAWAAAGHPVATD</sequence>
<protein>
    <submittedName>
        <fullName evidence="8">Major capsid protein</fullName>
    </submittedName>
</protein>
<feature type="domain" description="Rhodanese" evidence="7">
    <location>
        <begin position="231"/>
        <end position="323"/>
    </location>
</feature>
<dbReference type="Pfam" id="PF09335">
    <property type="entry name" value="VTT_dom"/>
    <property type="match status" value="1"/>
</dbReference>